<gene>
    <name evidence="2" type="ORF">FE697_004130</name>
</gene>
<protein>
    <submittedName>
        <fullName evidence="2">Uncharacterized protein</fullName>
    </submittedName>
</protein>
<comment type="caution">
    <text evidence="2">The sequence shown here is derived from an EMBL/GenBank/DDBJ whole genome shotgun (WGS) entry which is preliminary data.</text>
</comment>
<dbReference type="EMBL" id="VDFQ02000001">
    <property type="protein sequence ID" value="KAA1425077.1"/>
    <property type="molecule type" value="Genomic_DNA"/>
</dbReference>
<feature type="transmembrane region" description="Helical" evidence="1">
    <location>
        <begin position="116"/>
        <end position="137"/>
    </location>
</feature>
<evidence type="ECO:0000256" key="1">
    <source>
        <dbReference type="SAM" id="Phobius"/>
    </source>
</evidence>
<name>A0A5Q6S3X1_9ACTN</name>
<dbReference type="Proteomes" id="UP000307768">
    <property type="component" value="Unassembled WGS sequence"/>
</dbReference>
<organism evidence="2 3">
    <name type="scientific">Mumia zhuanghuii</name>
    <dbReference type="NCBI Taxonomy" id="2585211"/>
    <lineage>
        <taxon>Bacteria</taxon>
        <taxon>Bacillati</taxon>
        <taxon>Actinomycetota</taxon>
        <taxon>Actinomycetes</taxon>
        <taxon>Propionibacteriales</taxon>
        <taxon>Nocardioidaceae</taxon>
        <taxon>Mumia</taxon>
    </lineage>
</organism>
<evidence type="ECO:0000313" key="2">
    <source>
        <dbReference type="EMBL" id="KAA1425077.1"/>
    </source>
</evidence>
<evidence type="ECO:0000313" key="3">
    <source>
        <dbReference type="Proteomes" id="UP000307768"/>
    </source>
</evidence>
<feature type="transmembrane region" description="Helical" evidence="1">
    <location>
        <begin position="36"/>
        <end position="55"/>
    </location>
</feature>
<dbReference type="AlphaFoldDB" id="A0A5Q6S3X1"/>
<keyword evidence="1" id="KW-0812">Transmembrane</keyword>
<accession>A0A5Q6S3X1</accession>
<keyword evidence="1" id="KW-0472">Membrane</keyword>
<keyword evidence="1" id="KW-1133">Transmembrane helix</keyword>
<reference evidence="2 3" key="1">
    <citation type="submission" date="2019-09" db="EMBL/GenBank/DDBJ databases">
        <title>Mumia zhuanghuii sp. nov. isolated from the intestinal contents of plateau pika (Ochotona curzoniae) in the Qinghai-Tibet plateau of China.</title>
        <authorList>
            <person name="Tian Z."/>
        </authorList>
    </citation>
    <scope>NUCLEOTIDE SEQUENCE [LARGE SCALE GENOMIC DNA]</scope>
    <source>
        <strain evidence="3">350</strain>
    </source>
</reference>
<dbReference type="RefSeq" id="WP_149768251.1">
    <property type="nucleotide sequence ID" value="NZ_VDFQ02000001.1"/>
</dbReference>
<sequence length="148" mass="15064">MSRSRLGLPVWAIVALAALALPRVVVHDLGVDVGALVNAVLALAPPAVWVVVVLRARVPSPVTTLVVVGAVYGIGLGIGHNLMWDSAFEDSPSLGGSLDGDLSDGTEEAVMRSATFASSLFTGAVVGLVAGLVASGLRRLGRSDGARR</sequence>
<feature type="transmembrane region" description="Helical" evidence="1">
    <location>
        <begin position="62"/>
        <end position="84"/>
    </location>
</feature>
<proteinExistence type="predicted"/>